<accession>A0A2S1GSC1</accession>
<dbReference type="GeneID" id="40101581"/>
<reference evidence="1 2" key="1">
    <citation type="submission" date="2018-04" db="EMBL/GenBank/DDBJ databases">
        <title>The genome sequence of bacteriophage LY0322 lytic for Enterococcus.</title>
        <authorList>
            <person name="Liu Y."/>
            <person name="Shi H."/>
            <person name="Sun Y."/>
        </authorList>
    </citation>
    <scope>NUCLEOTIDE SEQUENCE [LARGE SCALE GENOMIC DNA]</scope>
</reference>
<dbReference type="KEGG" id="vg:40101581"/>
<dbReference type="EMBL" id="MH193369">
    <property type="protein sequence ID" value="AWD92288.1"/>
    <property type="molecule type" value="Genomic_DNA"/>
</dbReference>
<dbReference type="Proteomes" id="UP000247285">
    <property type="component" value="Segment"/>
</dbReference>
<protein>
    <submittedName>
        <fullName evidence="1">Uncharacterized protein</fullName>
    </submittedName>
</protein>
<sequence>MQVGWGYQILKSGRDYQNKMGGRAKFFRPPLDFLVELIGDDFRLNESPFTKF</sequence>
<proteinExistence type="predicted"/>
<organism evidence="1 2">
    <name type="scientific">Enterococcus phage LY0322</name>
    <dbReference type="NCBI Taxonomy" id="2172042"/>
    <lineage>
        <taxon>Viruses</taxon>
        <taxon>Duplodnaviria</taxon>
        <taxon>Heunggongvirae</taxon>
        <taxon>Uroviricota</taxon>
        <taxon>Caudoviricetes</taxon>
        <taxon>Efquatrovirus</taxon>
        <taxon>Efquatrovirus LY0322</taxon>
    </lineage>
</organism>
<keyword evidence="2" id="KW-1185">Reference proteome</keyword>
<evidence type="ECO:0000313" key="2">
    <source>
        <dbReference type="Proteomes" id="UP000247285"/>
    </source>
</evidence>
<evidence type="ECO:0000313" key="1">
    <source>
        <dbReference type="EMBL" id="AWD92288.1"/>
    </source>
</evidence>
<dbReference type="RefSeq" id="YP_009624664.1">
    <property type="nucleotide sequence ID" value="NC_042125.1"/>
</dbReference>
<name>A0A2S1GSC1_9CAUD</name>